<reference evidence="1" key="1">
    <citation type="submission" date="2020-05" db="EMBL/GenBank/DDBJ databases">
        <title>Large-scale comparative analyses of tick genomes elucidate their genetic diversity and vector capacities.</title>
        <authorList>
            <person name="Jia N."/>
            <person name="Wang J."/>
            <person name="Shi W."/>
            <person name="Du L."/>
            <person name="Sun Y."/>
            <person name="Zhan W."/>
            <person name="Jiang J."/>
            <person name="Wang Q."/>
            <person name="Zhang B."/>
            <person name="Ji P."/>
            <person name="Sakyi L.B."/>
            <person name="Cui X."/>
            <person name="Yuan T."/>
            <person name="Jiang B."/>
            <person name="Yang W."/>
            <person name="Lam T.T.-Y."/>
            <person name="Chang Q."/>
            <person name="Ding S."/>
            <person name="Wang X."/>
            <person name="Zhu J."/>
            <person name="Ruan X."/>
            <person name="Zhao L."/>
            <person name="Wei J."/>
            <person name="Que T."/>
            <person name="Du C."/>
            <person name="Cheng J."/>
            <person name="Dai P."/>
            <person name="Han X."/>
            <person name="Huang E."/>
            <person name="Gao Y."/>
            <person name="Liu J."/>
            <person name="Shao H."/>
            <person name="Ye R."/>
            <person name="Li L."/>
            <person name="Wei W."/>
            <person name="Wang X."/>
            <person name="Wang C."/>
            <person name="Yang T."/>
            <person name="Huo Q."/>
            <person name="Li W."/>
            <person name="Guo W."/>
            <person name="Chen H."/>
            <person name="Zhou L."/>
            <person name="Ni X."/>
            <person name="Tian J."/>
            <person name="Zhou Y."/>
            <person name="Sheng Y."/>
            <person name="Liu T."/>
            <person name="Pan Y."/>
            <person name="Xia L."/>
            <person name="Li J."/>
            <person name="Zhao F."/>
            <person name="Cao W."/>
        </authorList>
    </citation>
    <scope>NUCLEOTIDE SEQUENCE</scope>
    <source>
        <strain evidence="1">Dsil-2018</strain>
    </source>
</reference>
<organism evidence="1 2">
    <name type="scientific">Dermacentor silvarum</name>
    <name type="common">Tick</name>
    <dbReference type="NCBI Taxonomy" id="543639"/>
    <lineage>
        <taxon>Eukaryota</taxon>
        <taxon>Metazoa</taxon>
        <taxon>Ecdysozoa</taxon>
        <taxon>Arthropoda</taxon>
        <taxon>Chelicerata</taxon>
        <taxon>Arachnida</taxon>
        <taxon>Acari</taxon>
        <taxon>Parasitiformes</taxon>
        <taxon>Ixodida</taxon>
        <taxon>Ixodoidea</taxon>
        <taxon>Ixodidae</taxon>
        <taxon>Rhipicephalinae</taxon>
        <taxon>Dermacentor</taxon>
    </lineage>
</organism>
<comment type="caution">
    <text evidence="1">The sequence shown here is derived from an EMBL/GenBank/DDBJ whole genome shotgun (WGS) entry which is preliminary data.</text>
</comment>
<accession>A0ACB8CIS9</accession>
<proteinExistence type="predicted"/>
<gene>
    <name evidence="1" type="ORF">HPB49_000743</name>
</gene>
<evidence type="ECO:0000313" key="1">
    <source>
        <dbReference type="EMBL" id="KAH7944802.1"/>
    </source>
</evidence>
<name>A0ACB8CIS9_DERSI</name>
<protein>
    <submittedName>
        <fullName evidence="1">Uncharacterized protein</fullName>
    </submittedName>
</protein>
<sequence>MTDANPGPALRTQALDETPRDGDKALLGPVQPEFMCWSAILVAAVGLTVWLLRHALHRESDESPPPPSTPGFYCEKIVIKMSRRANRTIDACNNFLDYACYHRDGLAEATEQLFRAEGLSPTKAAVNDVTDMFSRWSGGTDFPVVDTAGILEIKYGISLTFSLRLDLKTNKKSFTAEVYPTLQYGSSGNMKQKMYRALIDHSISVVNERLGVNVTRKRIAELRLRLNNASGTADDTETLEGGFELLGQLFPNASLDKWPLHMIDVCSYNCSDTVVVTVKDANVIRTVFDILGLPHFHAQSLAYLVVETTAALFEREPLFDNISGKGTALWTEFCDTDTIRLFELWDLVSVHQFTNQERDDALRSLYDSISGAVVADATDIFASPEDAKEAQTLVSRMRLLLPAQVSNWYQLFLPNLTEDYCTNVTAVRAFRRKTWLYAAVRGFSDLSWTREIGLDAYVIPLEDAIAVSPILYADIRVKACRETYITAALVGVQLASALWLALFEHFGWNEVVSELLDRHSDCLQGQISHEDPTNLLYPALSLRSTVRAVAGAGWHRALRMWSLWYMSPSSLFYMLFYVRYICHRHEGLELLPRSTNFMRRLPDFCAAFRCQPLPRLAKCVHDLRVTLVAV</sequence>
<dbReference type="Proteomes" id="UP000821865">
    <property type="component" value="Chromosome 6"/>
</dbReference>
<keyword evidence="2" id="KW-1185">Reference proteome</keyword>
<dbReference type="EMBL" id="CM023475">
    <property type="protein sequence ID" value="KAH7944802.1"/>
    <property type="molecule type" value="Genomic_DNA"/>
</dbReference>
<evidence type="ECO:0000313" key="2">
    <source>
        <dbReference type="Proteomes" id="UP000821865"/>
    </source>
</evidence>